<dbReference type="SUPFAM" id="SSF51905">
    <property type="entry name" value="FAD/NAD(P)-binding domain"/>
    <property type="match status" value="1"/>
</dbReference>
<dbReference type="GO" id="GO:0070224">
    <property type="term" value="F:sulfide:quinone oxidoreductase activity"/>
    <property type="evidence" value="ECO:0007669"/>
    <property type="project" value="TreeGrafter"/>
</dbReference>
<comment type="caution">
    <text evidence="2">The sequence shown here is derived from an EMBL/GenBank/DDBJ whole genome shotgun (WGS) entry which is preliminary data.</text>
</comment>
<reference evidence="2" key="1">
    <citation type="journal article" date="2014" name="Int. J. Syst. Evol. Microbiol.">
        <title>Complete genome sequence of Corynebacterium casei LMG S-19264T (=DSM 44701T), isolated from a smear-ripened cheese.</title>
        <authorList>
            <consortium name="US DOE Joint Genome Institute (JGI-PGF)"/>
            <person name="Walter F."/>
            <person name="Albersmeier A."/>
            <person name="Kalinowski J."/>
            <person name="Ruckert C."/>
        </authorList>
    </citation>
    <scope>NUCLEOTIDE SEQUENCE</scope>
    <source>
        <strain evidence="2">CCM 7905</strain>
    </source>
</reference>
<dbReference type="RefSeq" id="WP_188545849.1">
    <property type="nucleotide sequence ID" value="NZ_BMCU01000003.1"/>
</dbReference>
<dbReference type="InterPro" id="IPR015904">
    <property type="entry name" value="Sulphide_quinone_reductase"/>
</dbReference>
<gene>
    <name evidence="2" type="ORF">GCM10007304_32320</name>
</gene>
<keyword evidence="3" id="KW-1185">Reference proteome</keyword>
<dbReference type="EMBL" id="BMCU01000003">
    <property type="protein sequence ID" value="GGG15792.1"/>
    <property type="molecule type" value="Genomic_DNA"/>
</dbReference>
<dbReference type="PANTHER" id="PTHR10632:SF2">
    <property type="entry name" value="SULFIDE:QUINONE OXIDOREDUCTASE, MITOCHONDRIAL"/>
    <property type="match status" value="1"/>
</dbReference>
<dbReference type="Pfam" id="PF07992">
    <property type="entry name" value="Pyr_redox_2"/>
    <property type="match status" value="1"/>
</dbReference>
<sequence>MSGKSHFDVLIVGGGNAGISAAGRLMRQGVKDVAVIEPQKVHTYRPLLPYVGAGEAPLRSAERTQRSVTPRGCTWLEDTVVAVDARLREVRCASGLVYTYDDLVLGTGLVPDTAALPGVYDALATSSVASNYLDRAEKTWASVQSLHDGGKAVFTVPRPPVSCTGTTIKPLFLAADHWKRHGRKMDITLVVDRREILGVPDLDSLLFDELSEWGVRVLRGTAVSELHPGEQAITVTAADGGTERLDYDFLHLVPPYRGHTWVEESGLATAHGLVDIDPHTLQHKIFANIWALGDGAAVETDPSGGGLRKQASVMVSNLLAVRSGGQTTNYEGYTVAPIAVGRHTLVLGEYDRSGAVMSSLPSFMDALKPRRWAWAFDRFVLPVVYWRLILKGLA</sequence>
<dbReference type="GO" id="GO:0070221">
    <property type="term" value="P:sulfide oxidation, using sulfide:quinone oxidoreductase"/>
    <property type="evidence" value="ECO:0007669"/>
    <property type="project" value="TreeGrafter"/>
</dbReference>
<accession>A0A917G0E6</accession>
<organism evidence="2 3">
    <name type="scientific">Rhodococcoides trifolii</name>
    <dbReference type="NCBI Taxonomy" id="908250"/>
    <lineage>
        <taxon>Bacteria</taxon>
        <taxon>Bacillati</taxon>
        <taxon>Actinomycetota</taxon>
        <taxon>Actinomycetes</taxon>
        <taxon>Mycobacteriales</taxon>
        <taxon>Nocardiaceae</taxon>
        <taxon>Rhodococcoides</taxon>
    </lineage>
</organism>
<protein>
    <submittedName>
        <fullName evidence="2">Pyridine nucleotide-disulfide oxidoreductase</fullName>
    </submittedName>
</protein>
<dbReference type="PRINTS" id="PR00411">
    <property type="entry name" value="PNDRDTASEI"/>
</dbReference>
<name>A0A917G0E6_9NOCA</name>
<dbReference type="Gene3D" id="3.50.50.60">
    <property type="entry name" value="FAD/NAD(P)-binding domain"/>
    <property type="match status" value="2"/>
</dbReference>
<reference evidence="2" key="2">
    <citation type="submission" date="2020-09" db="EMBL/GenBank/DDBJ databases">
        <authorList>
            <person name="Sun Q."/>
            <person name="Sedlacek I."/>
        </authorList>
    </citation>
    <scope>NUCLEOTIDE SEQUENCE</scope>
    <source>
        <strain evidence="2">CCM 7905</strain>
    </source>
</reference>
<feature type="domain" description="FAD/NAD(P)-binding" evidence="1">
    <location>
        <begin position="7"/>
        <end position="299"/>
    </location>
</feature>
<evidence type="ECO:0000313" key="3">
    <source>
        <dbReference type="Proteomes" id="UP000654257"/>
    </source>
</evidence>
<dbReference type="InterPro" id="IPR036188">
    <property type="entry name" value="FAD/NAD-bd_sf"/>
</dbReference>
<evidence type="ECO:0000259" key="1">
    <source>
        <dbReference type="Pfam" id="PF07992"/>
    </source>
</evidence>
<dbReference type="InterPro" id="IPR023753">
    <property type="entry name" value="FAD/NAD-binding_dom"/>
</dbReference>
<dbReference type="GO" id="GO:0071949">
    <property type="term" value="F:FAD binding"/>
    <property type="evidence" value="ECO:0007669"/>
    <property type="project" value="TreeGrafter"/>
</dbReference>
<proteinExistence type="predicted"/>
<evidence type="ECO:0000313" key="2">
    <source>
        <dbReference type="EMBL" id="GGG15792.1"/>
    </source>
</evidence>
<dbReference type="AlphaFoldDB" id="A0A917G0E6"/>
<dbReference type="PANTHER" id="PTHR10632">
    <property type="entry name" value="SULFIDE:QUINONE OXIDOREDUCTASE"/>
    <property type="match status" value="1"/>
</dbReference>
<dbReference type="Proteomes" id="UP000654257">
    <property type="component" value="Unassembled WGS sequence"/>
</dbReference>